<keyword evidence="2" id="KW-1133">Transmembrane helix</keyword>
<feature type="transmembrane region" description="Helical" evidence="2">
    <location>
        <begin position="37"/>
        <end position="57"/>
    </location>
</feature>
<dbReference type="ExpressionAtlas" id="A0A2K3DB35">
    <property type="expression patterns" value="baseline and differential"/>
</dbReference>
<organism evidence="3 4">
    <name type="scientific">Chlamydomonas reinhardtii</name>
    <name type="common">Chlamydomonas smithii</name>
    <dbReference type="NCBI Taxonomy" id="3055"/>
    <lineage>
        <taxon>Eukaryota</taxon>
        <taxon>Viridiplantae</taxon>
        <taxon>Chlorophyta</taxon>
        <taxon>core chlorophytes</taxon>
        <taxon>Chlorophyceae</taxon>
        <taxon>CS clade</taxon>
        <taxon>Chlamydomonadales</taxon>
        <taxon>Chlamydomonadaceae</taxon>
        <taxon>Chlamydomonas</taxon>
    </lineage>
</organism>
<dbReference type="Gramene" id="PNW77744">
    <property type="protein sequence ID" value="PNW77744"/>
    <property type="gene ID" value="CHLRE_10g449800v5"/>
</dbReference>
<dbReference type="PANTHER" id="PTHR34821">
    <property type="entry name" value="INNER MEMBRANE PROTEIN YDCZ"/>
    <property type="match status" value="1"/>
</dbReference>
<dbReference type="PANTHER" id="PTHR34821:SF2">
    <property type="entry name" value="INNER MEMBRANE PROTEIN YDCZ"/>
    <property type="match status" value="1"/>
</dbReference>
<accession>A0A2K3DB35</accession>
<dbReference type="InterPro" id="IPR006750">
    <property type="entry name" value="YdcZ"/>
</dbReference>
<protein>
    <submittedName>
        <fullName evidence="3">Uncharacterized protein</fullName>
    </submittedName>
</protein>
<dbReference type="PaxDb" id="3055-EDP07994"/>
<feature type="region of interest" description="Disordered" evidence="1">
    <location>
        <begin position="223"/>
        <end position="271"/>
    </location>
</feature>
<keyword evidence="2" id="KW-0472">Membrane</keyword>
<dbReference type="OrthoDB" id="545008at2759"/>
<name>A0A2K3DB35_CHLRE</name>
<dbReference type="AlphaFoldDB" id="A0A2K3DB35"/>
<gene>
    <name evidence="3" type="ORF">CHLRE_10g449800v5</name>
</gene>
<feature type="transmembrane region" description="Helical" evidence="2">
    <location>
        <begin position="105"/>
        <end position="128"/>
    </location>
</feature>
<dbReference type="STRING" id="3055.A0A2K3DB35"/>
<feature type="region of interest" description="Disordered" evidence="1">
    <location>
        <begin position="162"/>
        <end position="184"/>
    </location>
</feature>
<proteinExistence type="predicted"/>
<feature type="compositionally biased region" description="Pro residues" evidence="1">
    <location>
        <begin position="162"/>
        <end position="177"/>
    </location>
</feature>
<evidence type="ECO:0000313" key="4">
    <source>
        <dbReference type="Proteomes" id="UP000006906"/>
    </source>
</evidence>
<sequence length="271" mass="26559">MVAVAYVVGCVFAGLSGALLATQSGINSTLGAAVGKSFAAVVSFAVGLGALLVFFAIDTAGLGHKGPSLEAAAAVPWWGWVGGFLGAFYVAVVVVYAPVLGAATLMALFVCCQLATAVLLDSMGWVGFRKRSLHWARLVGLGLMLAGVVLVTYFDGSTAAPAPAPAPPPLPGQPPGQPLTASGPVASGRALAEVASPLYGLSDSTSTSVAGGVTVALATYSKESASAGAVTDSETGAPGERRSGAAGSRGRSGNGSSGDCQGTKGDADANV</sequence>
<dbReference type="EMBL" id="CM008971">
    <property type="protein sequence ID" value="PNW77744.1"/>
    <property type="molecule type" value="Genomic_DNA"/>
</dbReference>
<dbReference type="GO" id="GO:0005886">
    <property type="term" value="C:plasma membrane"/>
    <property type="evidence" value="ECO:0000318"/>
    <property type="project" value="GO_Central"/>
</dbReference>
<dbReference type="Proteomes" id="UP000006906">
    <property type="component" value="Chromosome 10"/>
</dbReference>
<reference evidence="3 4" key="1">
    <citation type="journal article" date="2007" name="Science">
        <title>The Chlamydomonas genome reveals the evolution of key animal and plant functions.</title>
        <authorList>
            <person name="Merchant S.S."/>
            <person name="Prochnik S.E."/>
            <person name="Vallon O."/>
            <person name="Harris E.H."/>
            <person name="Karpowicz S.J."/>
            <person name="Witman G.B."/>
            <person name="Terry A."/>
            <person name="Salamov A."/>
            <person name="Fritz-Laylin L.K."/>
            <person name="Marechal-Drouard L."/>
            <person name="Marshall W.F."/>
            <person name="Qu L.H."/>
            <person name="Nelson D.R."/>
            <person name="Sanderfoot A.A."/>
            <person name="Spalding M.H."/>
            <person name="Kapitonov V.V."/>
            <person name="Ren Q."/>
            <person name="Ferris P."/>
            <person name="Lindquist E."/>
            <person name="Shapiro H."/>
            <person name="Lucas S.M."/>
            <person name="Grimwood J."/>
            <person name="Schmutz J."/>
            <person name="Cardol P."/>
            <person name="Cerutti H."/>
            <person name="Chanfreau G."/>
            <person name="Chen C.L."/>
            <person name="Cognat V."/>
            <person name="Croft M.T."/>
            <person name="Dent R."/>
            <person name="Dutcher S."/>
            <person name="Fernandez E."/>
            <person name="Fukuzawa H."/>
            <person name="Gonzalez-Ballester D."/>
            <person name="Gonzalez-Halphen D."/>
            <person name="Hallmann A."/>
            <person name="Hanikenne M."/>
            <person name="Hippler M."/>
            <person name="Inwood W."/>
            <person name="Jabbari K."/>
            <person name="Kalanon M."/>
            <person name="Kuras R."/>
            <person name="Lefebvre P.A."/>
            <person name="Lemaire S.D."/>
            <person name="Lobanov A.V."/>
            <person name="Lohr M."/>
            <person name="Manuell A."/>
            <person name="Meier I."/>
            <person name="Mets L."/>
            <person name="Mittag M."/>
            <person name="Mittelmeier T."/>
            <person name="Moroney J.V."/>
            <person name="Moseley J."/>
            <person name="Napoli C."/>
            <person name="Nedelcu A.M."/>
            <person name="Niyogi K."/>
            <person name="Novoselov S.V."/>
            <person name="Paulsen I.T."/>
            <person name="Pazour G."/>
            <person name="Purton S."/>
            <person name="Ral J.P."/>
            <person name="Riano-Pachon D.M."/>
            <person name="Riekhof W."/>
            <person name="Rymarquis L."/>
            <person name="Schroda M."/>
            <person name="Stern D."/>
            <person name="Umen J."/>
            <person name="Willows R."/>
            <person name="Wilson N."/>
            <person name="Zimmer S.L."/>
            <person name="Allmer J."/>
            <person name="Balk J."/>
            <person name="Bisova K."/>
            <person name="Chen C.J."/>
            <person name="Elias M."/>
            <person name="Gendler K."/>
            <person name="Hauser C."/>
            <person name="Lamb M.R."/>
            <person name="Ledford H."/>
            <person name="Long J.C."/>
            <person name="Minagawa J."/>
            <person name="Page M.D."/>
            <person name="Pan J."/>
            <person name="Pootakham W."/>
            <person name="Roje S."/>
            <person name="Rose A."/>
            <person name="Stahlberg E."/>
            <person name="Terauchi A.M."/>
            <person name="Yang P."/>
            <person name="Ball S."/>
            <person name="Bowler C."/>
            <person name="Dieckmann C.L."/>
            <person name="Gladyshev V.N."/>
            <person name="Green P."/>
            <person name="Jorgensen R."/>
            <person name="Mayfield S."/>
            <person name="Mueller-Roeber B."/>
            <person name="Rajamani S."/>
            <person name="Sayre R.T."/>
            <person name="Brokstein P."/>
            <person name="Dubchak I."/>
            <person name="Goodstein D."/>
            <person name="Hornick L."/>
            <person name="Huang Y.W."/>
            <person name="Jhaveri J."/>
            <person name="Luo Y."/>
            <person name="Martinez D."/>
            <person name="Ngau W.C."/>
            <person name="Otillar B."/>
            <person name="Poliakov A."/>
            <person name="Porter A."/>
            <person name="Szajkowski L."/>
            <person name="Werner G."/>
            <person name="Zhou K."/>
            <person name="Grigoriev I.V."/>
            <person name="Rokhsar D.S."/>
            <person name="Grossman A.R."/>
        </authorList>
    </citation>
    <scope>NUCLEOTIDE SEQUENCE [LARGE SCALE GENOMIC DNA]</scope>
    <source>
        <strain evidence="4">CC-503</strain>
    </source>
</reference>
<dbReference type="RefSeq" id="XP_042920344.1">
    <property type="nucleotide sequence ID" value="XM_043066947.1"/>
</dbReference>
<dbReference type="InParanoid" id="A0A2K3DB35"/>
<evidence type="ECO:0000256" key="1">
    <source>
        <dbReference type="SAM" id="MobiDB-lite"/>
    </source>
</evidence>
<keyword evidence="4" id="KW-1185">Reference proteome</keyword>
<dbReference type="GeneID" id="66055071"/>
<evidence type="ECO:0000256" key="2">
    <source>
        <dbReference type="SAM" id="Phobius"/>
    </source>
</evidence>
<dbReference type="KEGG" id="cre:CHLRE_10g449800v5"/>
<keyword evidence="2" id="KW-0812">Transmembrane</keyword>
<feature type="transmembrane region" description="Helical" evidence="2">
    <location>
        <begin position="77"/>
        <end position="99"/>
    </location>
</feature>
<evidence type="ECO:0000313" key="3">
    <source>
        <dbReference type="EMBL" id="PNW77744.1"/>
    </source>
</evidence>
<dbReference type="Pfam" id="PF04657">
    <property type="entry name" value="DMT_YdcZ"/>
    <property type="match status" value="1"/>
</dbReference>
<feature type="transmembrane region" description="Helical" evidence="2">
    <location>
        <begin position="135"/>
        <end position="154"/>
    </location>
</feature>